<dbReference type="EMBL" id="QLMI01000005">
    <property type="protein sequence ID" value="RAK21787.1"/>
    <property type="molecule type" value="Genomic_DNA"/>
</dbReference>
<dbReference type="Proteomes" id="UP000249620">
    <property type="component" value="Unassembled WGS sequence"/>
</dbReference>
<organism evidence="1 2">
    <name type="scientific">Flavobacterium aquaticum</name>
    <dbReference type="NCBI Taxonomy" id="1236486"/>
    <lineage>
        <taxon>Bacteria</taxon>
        <taxon>Pseudomonadati</taxon>
        <taxon>Bacteroidota</taxon>
        <taxon>Flavobacteriia</taxon>
        <taxon>Flavobacteriales</taxon>
        <taxon>Flavobacteriaceae</taxon>
        <taxon>Flavobacterium</taxon>
    </lineage>
</organism>
<dbReference type="PROSITE" id="PS51257">
    <property type="entry name" value="PROKAR_LIPOPROTEIN"/>
    <property type="match status" value="1"/>
</dbReference>
<comment type="caution">
    <text evidence="1">The sequence shown here is derived from an EMBL/GenBank/DDBJ whole genome shotgun (WGS) entry which is preliminary data.</text>
</comment>
<keyword evidence="2" id="KW-1185">Reference proteome</keyword>
<evidence type="ECO:0000313" key="2">
    <source>
        <dbReference type="Proteomes" id="UP000249620"/>
    </source>
</evidence>
<dbReference type="RefSeq" id="WP_146603288.1">
    <property type="nucleotide sequence ID" value="NZ_QLMI01000005.1"/>
</dbReference>
<dbReference type="AlphaFoldDB" id="A0A327YNE3"/>
<accession>A0A327YNE3</accession>
<gene>
    <name evidence="1" type="ORF">B0I03_105223</name>
</gene>
<dbReference type="OrthoDB" id="8757135at2"/>
<name>A0A327YNE3_9FLAO</name>
<sequence>MKKILLSVIIAMSIIACKEKTEISKESSAEKNEVKSEMKDTITEKKSEITFKDYKTEYKETTEKAKIDFNSNPTAKSYKTVISEIYKIEKVNFAGNYIIVTWGCGTSCISGAMVDVRDGKVYDLPNDDEWEGIGNSVNSDKESTLLITSLSGMNLGEGIEALEKYWNWNEANKKFEFIKIAEVKTENEK</sequence>
<reference evidence="1 2" key="1">
    <citation type="submission" date="2018-06" db="EMBL/GenBank/DDBJ databases">
        <title>Genomic Encyclopedia of Type Strains, Phase III (KMG-III): the genomes of soil and plant-associated and newly described type strains.</title>
        <authorList>
            <person name="Whitman W."/>
        </authorList>
    </citation>
    <scope>NUCLEOTIDE SEQUENCE [LARGE SCALE GENOMIC DNA]</scope>
    <source>
        <strain evidence="1 2">CGMCC 1.12398</strain>
    </source>
</reference>
<evidence type="ECO:0008006" key="3">
    <source>
        <dbReference type="Google" id="ProtNLM"/>
    </source>
</evidence>
<proteinExistence type="predicted"/>
<evidence type="ECO:0000313" key="1">
    <source>
        <dbReference type="EMBL" id="RAK21787.1"/>
    </source>
</evidence>
<protein>
    <recommendedName>
        <fullName evidence="3">Lipoprotein</fullName>
    </recommendedName>
</protein>